<dbReference type="PANTHER" id="PTHR22901">
    <property type="entry name" value="SIALATE O-ACETYLESTERASE"/>
    <property type="match status" value="1"/>
</dbReference>
<dbReference type="PANTHER" id="PTHR22901:SF0">
    <property type="entry name" value="SIALATE O-ACETYLESTERASE"/>
    <property type="match status" value="1"/>
</dbReference>
<keyword evidence="4" id="KW-1185">Reference proteome</keyword>
<protein>
    <recommendedName>
        <fullName evidence="2">Sialate O-acetylesterase domain-containing protein</fullName>
    </recommendedName>
</protein>
<keyword evidence="1" id="KW-0378">Hydrolase</keyword>
<comment type="caution">
    <text evidence="3">The sequence shown here is derived from an EMBL/GenBank/DDBJ whole genome shotgun (WGS) entry which is preliminary data.</text>
</comment>
<dbReference type="InterPro" id="IPR039329">
    <property type="entry name" value="SIAE"/>
</dbReference>
<proteinExistence type="predicted"/>
<sequence length="424" mass="47366">MIKLPTPKAGGPYNIDIRANETKRINGVLIGEVWICSGQSNMEMPVEGWANDPIKNSSDEIANANYPSIRLFTVQKDVAFNPREDVNGSWSVCAPASVRSFSATAYFFAKELYERLKVPIGLIHTSWGGTIAEAWTSEAALRTMGDFDNELNTIDSVGKNIKAIMLKDSISNLSWQKALSQVHNQKVSSLDNDGWKVMQLPTVWEDAGYPDLDAIVWFKRTVQIPESWAGKDLKIDLGPIDDRDITYFNSEFLDSTMGGFSWAAERHYTIPGKLVKAGANTISVCVIDDCGNGGLYGMKEKMKIYPATENASTGIGLDGEWQYKIVAAKPKQVLNTWPNQPSVLYNGMISPLIPFSIRGAIWYQGESNVGRAKQYTKLFPLMIRDWRKRWNVGAFPFTLFRLHRLLTWAIILRPLLCATLNAAP</sequence>
<dbReference type="Pfam" id="PF03629">
    <property type="entry name" value="SASA"/>
    <property type="match status" value="1"/>
</dbReference>
<dbReference type="Gene3D" id="3.40.50.1110">
    <property type="entry name" value="SGNH hydrolase"/>
    <property type="match status" value="1"/>
</dbReference>
<name>A0ABS9SDQ7_9BACT</name>
<feature type="domain" description="Sialate O-acetylesterase" evidence="2">
    <location>
        <begin position="32"/>
        <end position="167"/>
    </location>
</feature>
<dbReference type="Gene3D" id="2.60.120.260">
    <property type="entry name" value="Galactose-binding domain-like"/>
    <property type="match status" value="1"/>
</dbReference>
<dbReference type="Proteomes" id="UP001202248">
    <property type="component" value="Unassembled WGS sequence"/>
</dbReference>
<reference evidence="3 4" key="1">
    <citation type="submission" date="2022-02" db="EMBL/GenBank/DDBJ databases">
        <authorList>
            <person name="Min J."/>
        </authorList>
    </citation>
    <scope>NUCLEOTIDE SEQUENCE [LARGE SCALE GENOMIC DNA]</scope>
    <source>
        <strain evidence="3 4">GR10-1</strain>
    </source>
</reference>
<gene>
    <name evidence="3" type="ORF">MKP09_00260</name>
</gene>
<dbReference type="InterPro" id="IPR008979">
    <property type="entry name" value="Galactose-bd-like_sf"/>
</dbReference>
<dbReference type="RefSeq" id="WP_240825304.1">
    <property type="nucleotide sequence ID" value="NZ_JAKWBL010000001.1"/>
</dbReference>
<dbReference type="InterPro" id="IPR036514">
    <property type="entry name" value="SGNH_hydro_sf"/>
</dbReference>
<evidence type="ECO:0000259" key="2">
    <source>
        <dbReference type="Pfam" id="PF03629"/>
    </source>
</evidence>
<evidence type="ECO:0000313" key="4">
    <source>
        <dbReference type="Proteomes" id="UP001202248"/>
    </source>
</evidence>
<organism evidence="3 4">
    <name type="scientific">Niabella ginsengisoli</name>
    <dbReference type="NCBI Taxonomy" id="522298"/>
    <lineage>
        <taxon>Bacteria</taxon>
        <taxon>Pseudomonadati</taxon>
        <taxon>Bacteroidota</taxon>
        <taxon>Chitinophagia</taxon>
        <taxon>Chitinophagales</taxon>
        <taxon>Chitinophagaceae</taxon>
        <taxon>Niabella</taxon>
    </lineage>
</organism>
<dbReference type="EMBL" id="JAKWBL010000001">
    <property type="protein sequence ID" value="MCH5596466.1"/>
    <property type="molecule type" value="Genomic_DNA"/>
</dbReference>
<accession>A0ABS9SDQ7</accession>
<evidence type="ECO:0000256" key="1">
    <source>
        <dbReference type="ARBA" id="ARBA00022801"/>
    </source>
</evidence>
<evidence type="ECO:0000313" key="3">
    <source>
        <dbReference type="EMBL" id="MCH5596466.1"/>
    </source>
</evidence>
<dbReference type="SUPFAM" id="SSF49785">
    <property type="entry name" value="Galactose-binding domain-like"/>
    <property type="match status" value="1"/>
</dbReference>
<dbReference type="InterPro" id="IPR005181">
    <property type="entry name" value="SASA"/>
</dbReference>
<dbReference type="SUPFAM" id="SSF52266">
    <property type="entry name" value="SGNH hydrolase"/>
    <property type="match status" value="1"/>
</dbReference>